<comment type="subcellular location">
    <subcellularLocation>
        <location evidence="2">Cytoplasm</location>
    </subcellularLocation>
</comment>
<dbReference type="SUPFAM" id="SSF52096">
    <property type="entry name" value="ClpP/crotonase"/>
    <property type="match status" value="2"/>
</dbReference>
<dbReference type="InterPro" id="IPR011763">
    <property type="entry name" value="COA_CT_C"/>
</dbReference>
<organism evidence="22 23">
    <name type="scientific">Streptomyces spinoverrucosus</name>
    <dbReference type="NCBI Taxonomy" id="284043"/>
    <lineage>
        <taxon>Bacteria</taxon>
        <taxon>Bacillati</taxon>
        <taxon>Actinomycetota</taxon>
        <taxon>Actinomycetes</taxon>
        <taxon>Kitasatosporales</taxon>
        <taxon>Streptomycetaceae</taxon>
        <taxon>Streptomyces</taxon>
    </lineage>
</organism>
<evidence type="ECO:0000256" key="12">
    <source>
        <dbReference type="ARBA" id="ARBA00022741"/>
    </source>
</evidence>
<dbReference type="PROSITE" id="PS50989">
    <property type="entry name" value="COA_CT_CTER"/>
    <property type="match status" value="1"/>
</dbReference>
<evidence type="ECO:0000256" key="15">
    <source>
        <dbReference type="ARBA" id="ARBA00022840"/>
    </source>
</evidence>
<dbReference type="Gene3D" id="3.90.226.10">
    <property type="entry name" value="2-enoyl-CoA Hydratase, Chain A, domain 1"/>
    <property type="match status" value="2"/>
</dbReference>
<evidence type="ECO:0000313" key="22">
    <source>
        <dbReference type="EMBL" id="GEC08089.1"/>
    </source>
</evidence>
<evidence type="ECO:0000256" key="4">
    <source>
        <dbReference type="ARBA" id="ARBA00006276"/>
    </source>
</evidence>
<accession>A0A4Y3VQX9</accession>
<evidence type="ECO:0000256" key="13">
    <source>
        <dbReference type="ARBA" id="ARBA00022771"/>
    </source>
</evidence>
<dbReference type="InterPro" id="IPR011762">
    <property type="entry name" value="COA_CT_N"/>
</dbReference>
<evidence type="ECO:0000256" key="8">
    <source>
        <dbReference type="ARBA" id="ARBA00018312"/>
    </source>
</evidence>
<dbReference type="PRINTS" id="PR01070">
    <property type="entry name" value="ACCCTRFRASEB"/>
</dbReference>
<keyword evidence="14" id="KW-0276">Fatty acid metabolism</keyword>
<feature type="domain" description="CoA carboxyltransferase C-terminal" evidence="21">
    <location>
        <begin position="235"/>
        <end position="439"/>
    </location>
</feature>
<comment type="catalytic activity">
    <reaction evidence="19">
        <text>N(6)-carboxybiotinyl-L-lysyl-[protein] + acetyl-CoA = N(6)-biotinyl-L-lysyl-[protein] + malonyl-CoA</text>
        <dbReference type="Rhea" id="RHEA:54728"/>
        <dbReference type="Rhea" id="RHEA-COMP:10505"/>
        <dbReference type="Rhea" id="RHEA-COMP:10506"/>
        <dbReference type="ChEBI" id="CHEBI:57288"/>
        <dbReference type="ChEBI" id="CHEBI:57384"/>
        <dbReference type="ChEBI" id="CHEBI:83144"/>
        <dbReference type="ChEBI" id="CHEBI:83145"/>
        <dbReference type="EC" id="2.1.3.15"/>
    </reaction>
</comment>
<dbReference type="PROSITE" id="PS50980">
    <property type="entry name" value="COA_CT_NTER"/>
    <property type="match status" value="1"/>
</dbReference>
<comment type="pathway">
    <text evidence="3">Lipid metabolism; malonyl-CoA biosynthesis; malonyl-CoA from acetyl-CoA: step 1/1.</text>
</comment>
<comment type="caution">
    <text evidence="22">The sequence shown here is derived from an EMBL/GenBank/DDBJ whole genome shotgun (WGS) entry which is preliminary data.</text>
</comment>
<dbReference type="EMBL" id="BJND01000046">
    <property type="protein sequence ID" value="GEC08089.1"/>
    <property type="molecule type" value="Genomic_DNA"/>
</dbReference>
<evidence type="ECO:0000256" key="9">
    <source>
        <dbReference type="ARBA" id="ARBA00022490"/>
    </source>
</evidence>
<evidence type="ECO:0000256" key="14">
    <source>
        <dbReference type="ARBA" id="ARBA00022832"/>
    </source>
</evidence>
<comment type="subunit">
    <text evidence="6">Acetyl-CoA carboxylase is a heterotetramer composed of biotin carboxyl carrier protein (AccB), biotin carboxylase (AccC) and two subunits of ACCase subunit beta/alpha.</text>
</comment>
<evidence type="ECO:0000256" key="17">
    <source>
        <dbReference type="ARBA" id="ARBA00023160"/>
    </source>
</evidence>
<name>A0A4Y3VQX9_9ACTN</name>
<dbReference type="GO" id="GO:0006633">
    <property type="term" value="P:fatty acid biosynthetic process"/>
    <property type="evidence" value="ECO:0007669"/>
    <property type="project" value="UniProtKB-KW"/>
</dbReference>
<keyword evidence="15" id="KW-0067">ATP-binding</keyword>
<evidence type="ECO:0000313" key="23">
    <source>
        <dbReference type="Proteomes" id="UP000317881"/>
    </source>
</evidence>
<dbReference type="GO" id="GO:0008270">
    <property type="term" value="F:zinc ion binding"/>
    <property type="evidence" value="ECO:0007669"/>
    <property type="project" value="UniProtKB-KW"/>
</dbReference>
<evidence type="ECO:0000256" key="11">
    <source>
        <dbReference type="ARBA" id="ARBA00022679"/>
    </source>
</evidence>
<keyword evidence="17" id="KW-0275">Fatty acid biosynthesis</keyword>
<keyword evidence="12" id="KW-0547">Nucleotide-binding</keyword>
<dbReference type="GO" id="GO:0003989">
    <property type="term" value="F:acetyl-CoA carboxylase activity"/>
    <property type="evidence" value="ECO:0007669"/>
    <property type="project" value="InterPro"/>
</dbReference>
<comment type="function">
    <text evidence="18">Component of the acetyl coenzyme A carboxylase (ACC) complex. Biotin carboxylase (BC) catalyzes the carboxylation of biotin on its carrier protein (BCCP) and then the CO(2) group is transferred by the transcarboxylase to acetyl-CoA to form malonyl-CoA.</text>
</comment>
<keyword evidence="13" id="KW-0479">Metal-binding</keyword>
<keyword evidence="10" id="KW-0444">Lipid biosynthesis</keyword>
<sequence length="439" mass="45161">MPERPSARAAIALVTDDFTELSSPARQSTPNGPLAWDGYDALRAGAADRTGEDESVVCGTARIEGTAAVLIAFEFGFLGGSLGERTGDRLEAAHTHARDHRLPVVALIATGGSRMQEGMVALSQLQRVARQSALTREAGLPQLAVLRDPTTGGGWATLGAGADVILALPGAQVGFAGSRVRPADADPAAYTAEAQVAAGAADAVVGPEELRPTLGQWLRLLTAPSTEPAPPPHPLGATDLPASGWAAVQRARSPQRPRAQSYLDAYFGHRVAISGDRCGGTDDGMLCGFGEHEGRTVAYAAQTGTATRPAGYRTAARLIRLADRLGIPVLTLVDTPGAANDAEAERQGVGAAIADLFGAVASARTPITTLVIGEGGSGGALALAVPGNTWATPDSYFSVIAPELAAAILKRPPEDVESTADQLRIRPQDLTELGIAGPF</sequence>
<evidence type="ECO:0000256" key="3">
    <source>
        <dbReference type="ARBA" id="ARBA00004956"/>
    </source>
</evidence>
<dbReference type="InterPro" id="IPR034733">
    <property type="entry name" value="AcCoA_carboxyl_beta"/>
</dbReference>
<evidence type="ECO:0000256" key="19">
    <source>
        <dbReference type="ARBA" id="ARBA00049152"/>
    </source>
</evidence>
<dbReference type="Proteomes" id="UP000317881">
    <property type="component" value="Unassembled WGS sequence"/>
</dbReference>
<keyword evidence="11" id="KW-0808">Transferase</keyword>
<proteinExistence type="inferred from homology"/>
<evidence type="ECO:0000256" key="6">
    <source>
        <dbReference type="ARBA" id="ARBA00011664"/>
    </source>
</evidence>
<dbReference type="PANTHER" id="PTHR42853:SF3">
    <property type="entry name" value="ACETYL-COENZYME A CARBOXYLASE CARBOXYL TRANSFERASE SUBUNIT ALPHA, CHLOROPLASTIC"/>
    <property type="match status" value="1"/>
</dbReference>
<dbReference type="OrthoDB" id="9772975at2"/>
<evidence type="ECO:0000259" key="20">
    <source>
        <dbReference type="PROSITE" id="PS50980"/>
    </source>
</evidence>
<evidence type="ECO:0000256" key="5">
    <source>
        <dbReference type="ARBA" id="ARBA00010284"/>
    </source>
</evidence>
<dbReference type="PANTHER" id="PTHR42853">
    <property type="entry name" value="ACETYL-COENZYME A CARBOXYLASE CARBOXYL TRANSFERASE SUBUNIT ALPHA"/>
    <property type="match status" value="1"/>
</dbReference>
<dbReference type="UniPathway" id="UPA00655">
    <property type="reaction ID" value="UER00711"/>
</dbReference>
<keyword evidence="23" id="KW-1185">Reference proteome</keyword>
<keyword evidence="9" id="KW-0963">Cytoplasm</keyword>
<evidence type="ECO:0000259" key="21">
    <source>
        <dbReference type="PROSITE" id="PS50989"/>
    </source>
</evidence>
<dbReference type="InterPro" id="IPR000438">
    <property type="entry name" value="Acetyl_CoA_COase_Trfase_b_su"/>
</dbReference>
<evidence type="ECO:0000256" key="1">
    <source>
        <dbReference type="ARBA" id="ARBA00001947"/>
    </source>
</evidence>
<dbReference type="GO" id="GO:2001295">
    <property type="term" value="P:malonyl-CoA biosynthetic process"/>
    <property type="evidence" value="ECO:0007669"/>
    <property type="project" value="UniProtKB-UniPathway"/>
</dbReference>
<dbReference type="Pfam" id="PF01039">
    <property type="entry name" value="Carboxyl_trans"/>
    <property type="match status" value="1"/>
</dbReference>
<evidence type="ECO:0000256" key="16">
    <source>
        <dbReference type="ARBA" id="ARBA00023098"/>
    </source>
</evidence>
<dbReference type="InterPro" id="IPR001095">
    <property type="entry name" value="Acetyl_CoA_COase_a_su"/>
</dbReference>
<dbReference type="RefSeq" id="WP_141312596.1">
    <property type="nucleotide sequence ID" value="NZ_BJND01000046.1"/>
</dbReference>
<evidence type="ECO:0000256" key="7">
    <source>
        <dbReference type="ARBA" id="ARBA00011883"/>
    </source>
</evidence>
<protein>
    <recommendedName>
        <fullName evidence="8">Acetyl-coenzyme A carboxylase carboxyl transferase subunits beta/alpha</fullName>
        <ecNumber evidence="7">2.1.3.15</ecNumber>
    </recommendedName>
</protein>
<keyword evidence="16" id="KW-0443">Lipid metabolism</keyword>
<dbReference type="EC" id="2.1.3.15" evidence="7"/>
<comment type="similarity">
    <text evidence="5">In the N-terminal section; belongs to the AccD/PCCB family.</text>
</comment>
<feature type="domain" description="CoA carboxyltransferase N-terminal" evidence="20">
    <location>
        <begin position="1"/>
        <end position="236"/>
    </location>
</feature>
<dbReference type="AlphaFoldDB" id="A0A4Y3VQX9"/>
<dbReference type="InterPro" id="IPR029045">
    <property type="entry name" value="ClpP/crotonase-like_dom_sf"/>
</dbReference>
<comment type="similarity">
    <text evidence="4">In the C-terminal section; belongs to the AccA family.</text>
</comment>
<evidence type="ECO:0000256" key="18">
    <source>
        <dbReference type="ARBA" id="ARBA00025280"/>
    </source>
</evidence>
<evidence type="ECO:0000256" key="10">
    <source>
        <dbReference type="ARBA" id="ARBA00022516"/>
    </source>
</evidence>
<gene>
    <name evidence="22" type="ORF">SSP24_57440</name>
</gene>
<comment type="cofactor">
    <cofactor evidence="1">
        <name>Zn(2+)</name>
        <dbReference type="ChEBI" id="CHEBI:29105"/>
    </cofactor>
</comment>
<dbReference type="GO" id="GO:0009317">
    <property type="term" value="C:acetyl-CoA carboxylase complex"/>
    <property type="evidence" value="ECO:0007669"/>
    <property type="project" value="InterPro"/>
</dbReference>
<reference evidence="22 23" key="1">
    <citation type="submission" date="2019-06" db="EMBL/GenBank/DDBJ databases">
        <title>Whole genome shotgun sequence of Streptomyces spinoverrucosus NBRC 14228.</title>
        <authorList>
            <person name="Hosoyama A."/>
            <person name="Uohara A."/>
            <person name="Ohji S."/>
            <person name="Ichikawa N."/>
        </authorList>
    </citation>
    <scope>NUCLEOTIDE SEQUENCE [LARGE SCALE GENOMIC DNA]</scope>
    <source>
        <strain evidence="22 23">NBRC 14228</strain>
    </source>
</reference>
<keyword evidence="13" id="KW-0863">Zinc-finger</keyword>
<evidence type="ECO:0000256" key="2">
    <source>
        <dbReference type="ARBA" id="ARBA00004496"/>
    </source>
</evidence>
<dbReference type="GO" id="GO:0005524">
    <property type="term" value="F:ATP binding"/>
    <property type="evidence" value="ECO:0007669"/>
    <property type="project" value="UniProtKB-KW"/>
</dbReference>
<dbReference type="GO" id="GO:0016743">
    <property type="term" value="F:carboxyl- or carbamoyltransferase activity"/>
    <property type="evidence" value="ECO:0007669"/>
    <property type="project" value="InterPro"/>
</dbReference>
<keyword evidence="13" id="KW-0862">Zinc</keyword>
<dbReference type="Pfam" id="PF03255">
    <property type="entry name" value="ACCA"/>
    <property type="match status" value="1"/>
</dbReference>